<dbReference type="Proteomes" id="UP001357485">
    <property type="component" value="Unassembled WGS sequence"/>
</dbReference>
<keyword evidence="1" id="KW-0285">Flavoprotein</keyword>
<dbReference type="EMBL" id="JAVRRA010003391">
    <property type="protein sequence ID" value="KAK5276458.1"/>
    <property type="molecule type" value="Genomic_DNA"/>
</dbReference>
<dbReference type="SUPFAM" id="SSF51905">
    <property type="entry name" value="FAD/NAD(P)-binding domain"/>
    <property type="match status" value="1"/>
</dbReference>
<dbReference type="Gene3D" id="3.50.50.60">
    <property type="entry name" value="FAD/NAD(P)-binding domain"/>
    <property type="match status" value="1"/>
</dbReference>
<evidence type="ECO:0000256" key="3">
    <source>
        <dbReference type="ARBA" id="ARBA00023002"/>
    </source>
</evidence>
<dbReference type="Gene3D" id="3.30.9.10">
    <property type="entry name" value="D-Amino Acid Oxidase, subunit A, domain 2"/>
    <property type="match status" value="1"/>
</dbReference>
<evidence type="ECO:0000313" key="6">
    <source>
        <dbReference type="Proteomes" id="UP001357485"/>
    </source>
</evidence>
<keyword evidence="6" id="KW-1185">Reference proteome</keyword>
<evidence type="ECO:0000256" key="2">
    <source>
        <dbReference type="ARBA" id="ARBA00022827"/>
    </source>
</evidence>
<organism evidence="5 6">
    <name type="scientific">Cryomyces antarcticus</name>
    <dbReference type="NCBI Taxonomy" id="329879"/>
    <lineage>
        <taxon>Eukaryota</taxon>
        <taxon>Fungi</taxon>
        <taxon>Dikarya</taxon>
        <taxon>Ascomycota</taxon>
        <taxon>Pezizomycotina</taxon>
        <taxon>Dothideomycetes</taxon>
        <taxon>Dothideomycetes incertae sedis</taxon>
        <taxon>Cryomyces</taxon>
    </lineage>
</organism>
<keyword evidence="3" id="KW-0560">Oxidoreductase</keyword>
<gene>
    <name evidence="5" type="ORF">LTR16_011174</name>
</gene>
<name>A0ABR0M1E6_9PEZI</name>
<feature type="domain" description="FAD-binding" evidence="4">
    <location>
        <begin position="3"/>
        <end position="111"/>
    </location>
</feature>
<reference evidence="5 6" key="1">
    <citation type="submission" date="2023-08" db="EMBL/GenBank/DDBJ databases">
        <title>Black Yeasts Isolated from many extreme environments.</title>
        <authorList>
            <person name="Coleine C."/>
            <person name="Stajich J.E."/>
            <person name="Selbmann L."/>
        </authorList>
    </citation>
    <scope>NUCLEOTIDE SEQUENCE [LARGE SCALE GENOMIC DNA]</scope>
    <source>
        <strain evidence="5 6">CCFEE 536</strain>
    </source>
</reference>
<feature type="non-terminal residue" evidence="5">
    <location>
        <position position="136"/>
    </location>
</feature>
<evidence type="ECO:0000313" key="5">
    <source>
        <dbReference type="EMBL" id="KAK5276458.1"/>
    </source>
</evidence>
<accession>A0ABR0M1E6</accession>
<dbReference type="InterPro" id="IPR002938">
    <property type="entry name" value="FAD-bd"/>
</dbReference>
<evidence type="ECO:0000256" key="1">
    <source>
        <dbReference type="ARBA" id="ARBA00022630"/>
    </source>
</evidence>
<proteinExistence type="predicted"/>
<comment type="caution">
    <text evidence="5">The sequence shown here is derived from an EMBL/GenBank/DDBJ whole genome shotgun (WGS) entry which is preliminary data.</text>
</comment>
<sequence length="136" mass="15194">MFEPVPHEQALADGADLHFSTEMISFQQDADDVTAPFRSKETDAKKIVRAKYMVACHGKRSSVTDQLSIKLQRHGLLSHALAIYFKTDVKKYVEGKYNGVIYINNQTVRVFNRIDKSGQQGFLVANTAGIQGSEES</sequence>
<evidence type="ECO:0000259" key="4">
    <source>
        <dbReference type="Pfam" id="PF01494"/>
    </source>
</evidence>
<dbReference type="InterPro" id="IPR036188">
    <property type="entry name" value="FAD/NAD-bd_sf"/>
</dbReference>
<protein>
    <recommendedName>
        <fullName evidence="4">FAD-binding domain-containing protein</fullName>
    </recommendedName>
</protein>
<keyword evidence="2" id="KW-0274">FAD</keyword>
<dbReference type="Pfam" id="PF01494">
    <property type="entry name" value="FAD_binding_3"/>
    <property type="match status" value="1"/>
</dbReference>